<proteinExistence type="predicted"/>
<dbReference type="PANTHER" id="PTHR11005">
    <property type="entry name" value="LYSOSOMAL ACID LIPASE-RELATED"/>
    <property type="match status" value="1"/>
</dbReference>
<name>A0ABW8NGP2_9GAMM</name>
<evidence type="ECO:0000259" key="1">
    <source>
        <dbReference type="Pfam" id="PF12146"/>
    </source>
</evidence>
<organism evidence="2 3">
    <name type="scientific">Oceanobacter antarcticus</name>
    <dbReference type="NCBI Taxonomy" id="3133425"/>
    <lineage>
        <taxon>Bacteria</taxon>
        <taxon>Pseudomonadati</taxon>
        <taxon>Pseudomonadota</taxon>
        <taxon>Gammaproteobacteria</taxon>
        <taxon>Oceanospirillales</taxon>
        <taxon>Oceanospirillaceae</taxon>
        <taxon>Oceanobacter</taxon>
    </lineage>
</organism>
<accession>A0ABW8NGP2</accession>
<protein>
    <submittedName>
        <fullName evidence="2">Alpha/beta fold hydrolase</fullName>
    </submittedName>
</protein>
<feature type="domain" description="Serine aminopeptidase S33" evidence="1">
    <location>
        <begin position="83"/>
        <end position="279"/>
    </location>
</feature>
<dbReference type="SUPFAM" id="SSF53474">
    <property type="entry name" value="alpha/beta-Hydrolases"/>
    <property type="match status" value="1"/>
</dbReference>
<dbReference type="Proteomes" id="UP001620597">
    <property type="component" value="Unassembled WGS sequence"/>
</dbReference>
<dbReference type="GO" id="GO:0016787">
    <property type="term" value="F:hydrolase activity"/>
    <property type="evidence" value="ECO:0007669"/>
    <property type="project" value="UniProtKB-KW"/>
</dbReference>
<dbReference type="InterPro" id="IPR022742">
    <property type="entry name" value="Hydrolase_4"/>
</dbReference>
<gene>
    <name evidence="2" type="ORF">WG929_06735</name>
</gene>
<sequence length="344" mass="37711">MKSSSELFPVTLARADNLAGFTDDVYLVKHNLDKDRSVEVAVTHLSPGSYETSPARDGRRPPVVLLHGSFTNRSFWLTADGEGLAAWLVRQGFDVWLMEQRGHGLSPRNNDYTGNTSQQYACYDVPAVNDFVCEKTGEYPAWIGHSLGGVVLATAIAAGKLRPDNCAGVMSFGAQILKRPWYLWMPLGSLSLRTLMSLKGELDGRKIGIGPENEPAGIVNEYLARQAIFGKWQLENIKQPLLPAWRQANVPLRMFAGAGDRIDPASCCRRFYEHYGSDAGIEVAKSMTLLGVENGFSEDYDHLGMVISPAARDEVWPLVANWLGDLVALPGAPVATSEPEPAEY</sequence>
<dbReference type="RefSeq" id="WP_416205429.1">
    <property type="nucleotide sequence ID" value="NZ_JBBKTX010000006.1"/>
</dbReference>
<evidence type="ECO:0000313" key="2">
    <source>
        <dbReference type="EMBL" id="MFK4752100.1"/>
    </source>
</evidence>
<dbReference type="Gene3D" id="3.40.50.1820">
    <property type="entry name" value="alpha/beta hydrolase"/>
    <property type="match status" value="2"/>
</dbReference>
<reference evidence="2 3" key="1">
    <citation type="submission" date="2024-03" db="EMBL/GenBank/DDBJ databases">
        <title>High-quality draft genome sequence of Oceanobacter sp. wDCs-4.</title>
        <authorList>
            <person name="Dong C."/>
        </authorList>
    </citation>
    <scope>NUCLEOTIDE SEQUENCE [LARGE SCALE GENOMIC DNA]</scope>
    <source>
        <strain evidence="3">wDCs-4</strain>
    </source>
</reference>
<keyword evidence="3" id="KW-1185">Reference proteome</keyword>
<dbReference type="Pfam" id="PF12146">
    <property type="entry name" value="Hydrolase_4"/>
    <property type="match status" value="1"/>
</dbReference>
<dbReference type="EMBL" id="JBBKTX010000006">
    <property type="protein sequence ID" value="MFK4752100.1"/>
    <property type="molecule type" value="Genomic_DNA"/>
</dbReference>
<keyword evidence="2" id="KW-0378">Hydrolase</keyword>
<evidence type="ECO:0000313" key="3">
    <source>
        <dbReference type="Proteomes" id="UP001620597"/>
    </source>
</evidence>
<dbReference type="InterPro" id="IPR029058">
    <property type="entry name" value="AB_hydrolase_fold"/>
</dbReference>
<comment type="caution">
    <text evidence="2">The sequence shown here is derived from an EMBL/GenBank/DDBJ whole genome shotgun (WGS) entry which is preliminary data.</text>
</comment>